<evidence type="ECO:0000256" key="4">
    <source>
        <dbReference type="ARBA" id="ARBA00023002"/>
    </source>
</evidence>
<evidence type="ECO:0000256" key="3">
    <source>
        <dbReference type="ARBA" id="ARBA00022532"/>
    </source>
</evidence>
<dbReference type="GO" id="GO:0006099">
    <property type="term" value="P:tricarboxylic acid cycle"/>
    <property type="evidence" value="ECO:0007669"/>
    <property type="project" value="UniProtKB-KW"/>
</dbReference>
<keyword evidence="4 6" id="KW-0560">Oxidoreductase</keyword>
<evidence type="ECO:0000259" key="8">
    <source>
        <dbReference type="Pfam" id="PF02866"/>
    </source>
</evidence>
<dbReference type="Gene3D" id="3.90.110.10">
    <property type="entry name" value="Lactate dehydrogenase/glycoside hydrolase, family 4, C-terminal"/>
    <property type="match status" value="1"/>
</dbReference>
<dbReference type="InterPro" id="IPR015955">
    <property type="entry name" value="Lactate_DH/Glyco_Ohase_4_C"/>
</dbReference>
<sequence length="381" mass="41084">MLSKWRTCRTSLNFIPRFVSDKSSSSRNEPCKEKCPEPLMEQNNYKAPKSVRVTVINSASDVGKITNLVLKQDPLIKELRMYCLGATIGMATDLKSVPTSTKGFAFTGKNLHIALKKSDIVFLVGSNEPDDVMTDAEVFEKNKGYIRNIATSVAKNCPEAVVGISVYPINSTVPLFAEIMSQHGVFCPNKILGCMSLYTMRARSVTACILGVNPTTVKVDVLGGGTPNTIVPLIGSATPAGHCLACRADEISLGIANMNSAVWALNKRQATLSAAHANAAFVHDIAKGLTGKVSEGIAFLRNTGLYGLKYSALPVEYGMNGVSKIHRIPKMSKSEISRFDQAIPFLQDDIENGEKTANAQITPNVEATAKCERATKVCCTT</sequence>
<dbReference type="Gene3D" id="3.40.50.720">
    <property type="entry name" value="NAD(P)-binding Rossmann-like Domain"/>
    <property type="match status" value="1"/>
</dbReference>
<evidence type="ECO:0000259" key="7">
    <source>
        <dbReference type="Pfam" id="PF00056"/>
    </source>
</evidence>
<feature type="domain" description="Lactate/malate dehydrogenase N-terminal" evidence="7">
    <location>
        <begin position="51"/>
        <end position="193"/>
    </location>
</feature>
<gene>
    <name evidence="9" type="primary">mdh-1</name>
    <name evidence="9" type="ORF">CM83_98651</name>
</gene>
<evidence type="ECO:0000313" key="10">
    <source>
        <dbReference type="EMBL" id="JAG59255.1"/>
    </source>
</evidence>
<reference evidence="10" key="3">
    <citation type="submission" date="2014-09" db="EMBL/GenBank/DDBJ databases">
        <authorList>
            <person name="Magalhaes I.L.F."/>
            <person name="Oliveira U."/>
            <person name="Santos F.R."/>
            <person name="Vidigal T.H.D.A."/>
            <person name="Brescovit A.D."/>
            <person name="Santos A.J."/>
        </authorList>
    </citation>
    <scope>NUCLEOTIDE SEQUENCE</scope>
</reference>
<proteinExistence type="inferred from homology"/>
<dbReference type="EC" id="1.1.1.37" evidence="1"/>
<dbReference type="EMBL" id="GBHO01006396">
    <property type="protein sequence ID" value="JAG37208.1"/>
    <property type="molecule type" value="Transcribed_RNA"/>
</dbReference>
<keyword evidence="3" id="KW-0816">Tricarboxylic acid cycle</keyword>
<feature type="domain" description="Lactate/malate dehydrogenase C-terminal" evidence="8">
    <location>
        <begin position="197"/>
        <end position="355"/>
    </location>
</feature>
<comment type="similarity">
    <text evidence="6">Belongs to the LDH/MDH superfamily.</text>
</comment>
<dbReference type="InterPro" id="IPR036291">
    <property type="entry name" value="NAD(P)-bd_dom_sf"/>
</dbReference>
<dbReference type="SUPFAM" id="SSF51735">
    <property type="entry name" value="NAD(P)-binding Rossmann-fold domains"/>
    <property type="match status" value="1"/>
</dbReference>
<evidence type="ECO:0000256" key="6">
    <source>
        <dbReference type="RuleBase" id="RU003369"/>
    </source>
</evidence>
<organism evidence="9">
    <name type="scientific">Lygus hesperus</name>
    <name type="common">Western plant bug</name>
    <dbReference type="NCBI Taxonomy" id="30085"/>
    <lineage>
        <taxon>Eukaryota</taxon>
        <taxon>Metazoa</taxon>
        <taxon>Ecdysozoa</taxon>
        <taxon>Arthropoda</taxon>
        <taxon>Hexapoda</taxon>
        <taxon>Insecta</taxon>
        <taxon>Pterygota</taxon>
        <taxon>Neoptera</taxon>
        <taxon>Paraneoptera</taxon>
        <taxon>Hemiptera</taxon>
        <taxon>Heteroptera</taxon>
        <taxon>Panheteroptera</taxon>
        <taxon>Cimicomorpha</taxon>
        <taxon>Miridae</taxon>
        <taxon>Mirini</taxon>
        <taxon>Lygus</taxon>
    </lineage>
</organism>
<dbReference type="Pfam" id="PF00056">
    <property type="entry name" value="Ldh_1_N"/>
    <property type="match status" value="1"/>
</dbReference>
<evidence type="ECO:0000313" key="9">
    <source>
        <dbReference type="EMBL" id="JAG37208.1"/>
    </source>
</evidence>
<dbReference type="GO" id="GO:0005739">
    <property type="term" value="C:mitochondrion"/>
    <property type="evidence" value="ECO:0007669"/>
    <property type="project" value="TreeGrafter"/>
</dbReference>
<dbReference type="SUPFAM" id="SSF56327">
    <property type="entry name" value="LDH C-terminal domain-like"/>
    <property type="match status" value="1"/>
</dbReference>
<evidence type="ECO:0000256" key="5">
    <source>
        <dbReference type="ARBA" id="ARBA00023027"/>
    </source>
</evidence>
<dbReference type="AlphaFoldDB" id="A0A0A9Z1I5"/>
<dbReference type="Pfam" id="PF02866">
    <property type="entry name" value="Ldh_1_C"/>
    <property type="match status" value="1"/>
</dbReference>
<dbReference type="GO" id="GO:0030060">
    <property type="term" value="F:L-malate dehydrogenase (NAD+) activity"/>
    <property type="evidence" value="ECO:0007669"/>
    <property type="project" value="UniProtKB-EC"/>
</dbReference>
<dbReference type="PANTHER" id="PTHR11540">
    <property type="entry name" value="MALATE AND LACTATE DEHYDROGENASE"/>
    <property type="match status" value="1"/>
</dbReference>
<dbReference type="PANTHER" id="PTHR11540:SF16">
    <property type="entry name" value="MALATE DEHYDROGENASE, MITOCHONDRIAL"/>
    <property type="match status" value="1"/>
</dbReference>
<accession>A0A0A9Z1I5</accession>
<dbReference type="EMBL" id="GBRD01006566">
    <property type="protein sequence ID" value="JAG59255.1"/>
    <property type="molecule type" value="Transcribed_RNA"/>
</dbReference>
<reference evidence="9" key="1">
    <citation type="journal article" date="2014" name="PLoS ONE">
        <title>Transcriptome-Based Identification of ABC Transporters in the Western Tarnished Plant Bug Lygus hesperus.</title>
        <authorList>
            <person name="Hull J.J."/>
            <person name="Chaney K."/>
            <person name="Geib S.M."/>
            <person name="Fabrick J.A."/>
            <person name="Brent C.S."/>
            <person name="Walsh D."/>
            <person name="Lavine L.C."/>
        </authorList>
    </citation>
    <scope>NUCLEOTIDE SEQUENCE</scope>
</reference>
<keyword evidence="5" id="KW-0520">NAD</keyword>
<protein>
    <recommendedName>
        <fullName evidence="2">Malate dehydrogenase, mitochondrial</fullName>
        <ecNumber evidence="1">1.1.1.37</ecNumber>
    </recommendedName>
</protein>
<dbReference type="InterPro" id="IPR001236">
    <property type="entry name" value="Lactate/malate_DH_N"/>
</dbReference>
<dbReference type="InterPro" id="IPR022383">
    <property type="entry name" value="Lactate/malate_DH_C"/>
</dbReference>
<evidence type="ECO:0000256" key="2">
    <source>
        <dbReference type="ARBA" id="ARBA00016075"/>
    </source>
</evidence>
<evidence type="ECO:0000256" key="1">
    <source>
        <dbReference type="ARBA" id="ARBA00012995"/>
    </source>
</evidence>
<name>A0A0A9Z1I5_LYGHE</name>
<reference evidence="9" key="2">
    <citation type="submission" date="2014-07" db="EMBL/GenBank/DDBJ databases">
        <authorList>
            <person name="Hull J."/>
        </authorList>
    </citation>
    <scope>NUCLEOTIDE SEQUENCE</scope>
</reference>